<dbReference type="SUPFAM" id="SSF46785">
    <property type="entry name" value="Winged helix' DNA-binding domain"/>
    <property type="match status" value="1"/>
</dbReference>
<dbReference type="Pfam" id="PF01475">
    <property type="entry name" value="FUR"/>
    <property type="match status" value="1"/>
</dbReference>
<evidence type="ECO:0000256" key="6">
    <source>
        <dbReference type="ARBA" id="ARBA00023125"/>
    </source>
</evidence>
<accession>A0A562J9F9</accession>
<feature type="binding site" evidence="9">
    <location>
        <position position="133"/>
    </location>
    <ligand>
        <name>Fe cation</name>
        <dbReference type="ChEBI" id="CHEBI:24875"/>
    </ligand>
</feature>
<dbReference type="Gene3D" id="3.30.1490.190">
    <property type="match status" value="1"/>
</dbReference>
<dbReference type="InterPro" id="IPR036388">
    <property type="entry name" value="WH-like_DNA-bd_sf"/>
</dbReference>
<keyword evidence="9" id="KW-0408">Iron</keyword>
<dbReference type="GO" id="GO:1900376">
    <property type="term" value="P:regulation of secondary metabolite biosynthetic process"/>
    <property type="evidence" value="ECO:0007669"/>
    <property type="project" value="TreeGrafter"/>
</dbReference>
<feature type="binding site" evidence="8">
    <location>
        <position position="101"/>
    </location>
    <ligand>
        <name>Zn(2+)</name>
        <dbReference type="ChEBI" id="CHEBI:29105"/>
    </ligand>
</feature>
<dbReference type="PANTHER" id="PTHR33202:SF7">
    <property type="entry name" value="FERRIC UPTAKE REGULATION PROTEIN"/>
    <property type="match status" value="1"/>
</dbReference>
<keyword evidence="4 8" id="KW-0862">Zinc</keyword>
<evidence type="ECO:0000256" key="7">
    <source>
        <dbReference type="ARBA" id="ARBA00023163"/>
    </source>
</evidence>
<evidence type="ECO:0000256" key="5">
    <source>
        <dbReference type="ARBA" id="ARBA00023015"/>
    </source>
</evidence>
<gene>
    <name evidence="10" type="ORF">LY60_02135</name>
</gene>
<comment type="caution">
    <text evidence="10">The sequence shown here is derived from an EMBL/GenBank/DDBJ whole genome shotgun (WGS) entry which is preliminary data.</text>
</comment>
<keyword evidence="7" id="KW-0804">Transcription</keyword>
<evidence type="ECO:0000256" key="8">
    <source>
        <dbReference type="PIRSR" id="PIRSR602481-1"/>
    </source>
</evidence>
<proteinExistence type="inferred from homology"/>
<dbReference type="EMBL" id="VLKH01000005">
    <property type="protein sequence ID" value="TWH79816.1"/>
    <property type="molecule type" value="Genomic_DNA"/>
</dbReference>
<feature type="binding site" evidence="8">
    <location>
        <position position="144"/>
    </location>
    <ligand>
        <name>Zn(2+)</name>
        <dbReference type="ChEBI" id="CHEBI:29105"/>
    </ligand>
</feature>
<organism evidence="10 11">
    <name type="scientific">Sedimentibacter saalensis</name>
    <dbReference type="NCBI Taxonomy" id="130788"/>
    <lineage>
        <taxon>Bacteria</taxon>
        <taxon>Bacillati</taxon>
        <taxon>Bacillota</taxon>
        <taxon>Tissierellia</taxon>
        <taxon>Sedimentibacter</taxon>
    </lineage>
</organism>
<dbReference type="CDD" id="cd07153">
    <property type="entry name" value="Fur_like"/>
    <property type="match status" value="1"/>
</dbReference>
<keyword evidence="6" id="KW-0238">DNA-binding</keyword>
<evidence type="ECO:0000256" key="3">
    <source>
        <dbReference type="ARBA" id="ARBA00022723"/>
    </source>
</evidence>
<comment type="cofactor">
    <cofactor evidence="9">
        <name>Mn(2+)</name>
        <dbReference type="ChEBI" id="CHEBI:29035"/>
    </cofactor>
    <cofactor evidence="9">
        <name>Fe(2+)</name>
        <dbReference type="ChEBI" id="CHEBI:29033"/>
    </cofactor>
    <text evidence="9">Binds 1 Mn(2+) or Fe(2+) ion per subunit.</text>
</comment>
<protein>
    <submittedName>
        <fullName evidence="10">Fur family ferric uptake transcriptional regulator</fullName>
    </submittedName>
</protein>
<dbReference type="RefSeq" id="WP_019228128.1">
    <property type="nucleotide sequence ID" value="NZ_DAMBUX010000001.1"/>
</dbReference>
<comment type="cofactor">
    <cofactor evidence="8">
        <name>Zn(2+)</name>
        <dbReference type="ChEBI" id="CHEBI:29105"/>
    </cofactor>
    <text evidence="8">Binds 1 zinc ion per subunit.</text>
</comment>
<dbReference type="OrthoDB" id="8659436at2"/>
<dbReference type="PANTHER" id="PTHR33202">
    <property type="entry name" value="ZINC UPTAKE REGULATION PROTEIN"/>
    <property type="match status" value="1"/>
</dbReference>
<sequence length="157" mass="18409">MSEADNLVKLLCENGYKSTIQRTMIYEILVENKDKHLSTEEIYELVKNKNPKMGIATTYRTLQLFEEIGMVYKHNFDDGLSRYEILSPNSNEIHQHHHLLCKKCGKIIEVKEDLMNSLEEIIEKQYNFEILNHVVKFTGICGQCRNKENENGNRKET</sequence>
<dbReference type="GO" id="GO:0008270">
    <property type="term" value="F:zinc ion binding"/>
    <property type="evidence" value="ECO:0007669"/>
    <property type="project" value="TreeGrafter"/>
</dbReference>
<dbReference type="Gene3D" id="1.10.10.10">
    <property type="entry name" value="Winged helix-like DNA-binding domain superfamily/Winged helix DNA-binding domain"/>
    <property type="match status" value="1"/>
</dbReference>
<evidence type="ECO:0000313" key="10">
    <source>
        <dbReference type="EMBL" id="TWH79816.1"/>
    </source>
</evidence>
<dbReference type="GO" id="GO:0003700">
    <property type="term" value="F:DNA-binding transcription factor activity"/>
    <property type="evidence" value="ECO:0007669"/>
    <property type="project" value="InterPro"/>
</dbReference>
<dbReference type="Proteomes" id="UP000315343">
    <property type="component" value="Unassembled WGS sequence"/>
</dbReference>
<dbReference type="GO" id="GO:0000976">
    <property type="term" value="F:transcription cis-regulatory region binding"/>
    <property type="evidence" value="ECO:0007669"/>
    <property type="project" value="TreeGrafter"/>
</dbReference>
<dbReference type="FunFam" id="1.10.10.10:FF:000051">
    <property type="entry name" value="Fur family transcriptional regulator"/>
    <property type="match status" value="1"/>
</dbReference>
<evidence type="ECO:0000256" key="9">
    <source>
        <dbReference type="PIRSR" id="PIRSR602481-2"/>
    </source>
</evidence>
<name>A0A562J9F9_9FIRM</name>
<dbReference type="InterPro" id="IPR036390">
    <property type="entry name" value="WH_DNA-bd_sf"/>
</dbReference>
<dbReference type="InterPro" id="IPR002481">
    <property type="entry name" value="FUR"/>
</dbReference>
<evidence type="ECO:0000256" key="1">
    <source>
        <dbReference type="ARBA" id="ARBA00007957"/>
    </source>
</evidence>
<feature type="binding site" evidence="8">
    <location>
        <position position="104"/>
    </location>
    <ligand>
        <name>Zn(2+)</name>
        <dbReference type="ChEBI" id="CHEBI:29105"/>
    </ligand>
</feature>
<evidence type="ECO:0000256" key="4">
    <source>
        <dbReference type="ARBA" id="ARBA00022833"/>
    </source>
</evidence>
<keyword evidence="2" id="KW-0678">Repressor</keyword>
<keyword evidence="11" id="KW-1185">Reference proteome</keyword>
<comment type="similarity">
    <text evidence="1">Belongs to the Fur family.</text>
</comment>
<reference evidence="10 11" key="1">
    <citation type="submission" date="2019-07" db="EMBL/GenBank/DDBJ databases">
        <title>Genomic Encyclopedia of Type Strains, Phase I: the one thousand microbial genomes (KMG-I) project.</title>
        <authorList>
            <person name="Kyrpides N."/>
        </authorList>
    </citation>
    <scope>NUCLEOTIDE SEQUENCE [LARGE SCALE GENOMIC DNA]</scope>
    <source>
        <strain evidence="10 11">DSM 13558</strain>
    </source>
</reference>
<dbReference type="GO" id="GO:0045892">
    <property type="term" value="P:negative regulation of DNA-templated transcription"/>
    <property type="evidence" value="ECO:0007669"/>
    <property type="project" value="TreeGrafter"/>
</dbReference>
<evidence type="ECO:0000256" key="2">
    <source>
        <dbReference type="ARBA" id="ARBA00022491"/>
    </source>
</evidence>
<dbReference type="InterPro" id="IPR043135">
    <property type="entry name" value="Fur_C"/>
</dbReference>
<feature type="binding site" evidence="8">
    <location>
        <position position="141"/>
    </location>
    <ligand>
        <name>Zn(2+)</name>
        <dbReference type="ChEBI" id="CHEBI:29105"/>
    </ligand>
</feature>
<keyword evidence="5" id="KW-0805">Transcription regulation</keyword>
<evidence type="ECO:0000313" key="11">
    <source>
        <dbReference type="Proteomes" id="UP000315343"/>
    </source>
</evidence>
<keyword evidence="3 8" id="KW-0479">Metal-binding</keyword>
<dbReference type="AlphaFoldDB" id="A0A562J9F9"/>